<keyword evidence="1" id="KW-0472">Membrane</keyword>
<keyword evidence="1" id="KW-0812">Transmembrane</keyword>
<feature type="transmembrane region" description="Helical" evidence="1">
    <location>
        <begin position="79"/>
        <end position="100"/>
    </location>
</feature>
<feature type="transmembrane region" description="Helical" evidence="1">
    <location>
        <begin position="106"/>
        <end position="125"/>
    </location>
</feature>
<protein>
    <submittedName>
        <fullName evidence="2">Uncharacterized protein</fullName>
    </submittedName>
</protein>
<evidence type="ECO:0000256" key="1">
    <source>
        <dbReference type="SAM" id="Phobius"/>
    </source>
</evidence>
<sequence length="240" mass="28136">MVKKLESKNGTAILFGSLRFVFYFLTIFVTYDYLARLLRVDAANVFREGYFVEWLQYSLIMATVVLYFFGAWRWENRRPLFLVLGMFAMIASIREWDYWWDRQLPFWGWQLPASICLFVLIMIGWRYRKVLPEQICDLIRSAPFGFLWSGFLAVVVLAQLVGHAELLKLVMGSDFKKGYKQIIEESLELFGYYLIWFGTLEALLAARLSSVEESARLDHRHPKSSATLKIADMNRLYDAS</sequence>
<proteinExistence type="predicted"/>
<feature type="transmembrane region" description="Helical" evidence="1">
    <location>
        <begin position="146"/>
        <end position="170"/>
    </location>
</feature>
<dbReference type="Proteomes" id="UP001162030">
    <property type="component" value="Chromosome"/>
</dbReference>
<keyword evidence="1" id="KW-1133">Transmembrane helix</keyword>
<evidence type="ECO:0000313" key="3">
    <source>
        <dbReference type="Proteomes" id="UP001162030"/>
    </source>
</evidence>
<feature type="transmembrane region" description="Helical" evidence="1">
    <location>
        <begin position="12"/>
        <end position="34"/>
    </location>
</feature>
<accession>A0ABM9I9F6</accession>
<evidence type="ECO:0000313" key="2">
    <source>
        <dbReference type="EMBL" id="CAI8973818.1"/>
    </source>
</evidence>
<dbReference type="EMBL" id="OX458333">
    <property type="protein sequence ID" value="CAI8973818.1"/>
    <property type="molecule type" value="Genomic_DNA"/>
</dbReference>
<name>A0ABM9I9F6_9GAMM</name>
<feature type="transmembrane region" description="Helical" evidence="1">
    <location>
        <begin position="54"/>
        <end position="72"/>
    </location>
</feature>
<reference evidence="2 3" key="1">
    <citation type="submission" date="2023-03" db="EMBL/GenBank/DDBJ databases">
        <authorList>
            <person name="Pearce D."/>
        </authorList>
    </citation>
    <scope>NUCLEOTIDE SEQUENCE [LARGE SCALE GENOMIC DNA]</scope>
    <source>
        <strain evidence="2">Msz</strain>
    </source>
</reference>
<gene>
    <name evidence="2" type="ORF">MSZNOR_4951</name>
</gene>
<organism evidence="2 3">
    <name type="scientific">Methylocaldum szegediense</name>
    <dbReference type="NCBI Taxonomy" id="73780"/>
    <lineage>
        <taxon>Bacteria</taxon>
        <taxon>Pseudomonadati</taxon>
        <taxon>Pseudomonadota</taxon>
        <taxon>Gammaproteobacteria</taxon>
        <taxon>Methylococcales</taxon>
        <taxon>Methylococcaceae</taxon>
        <taxon>Methylocaldum</taxon>
    </lineage>
</organism>
<keyword evidence="3" id="KW-1185">Reference proteome</keyword>
<feature type="transmembrane region" description="Helical" evidence="1">
    <location>
        <begin position="190"/>
        <end position="210"/>
    </location>
</feature>